<dbReference type="Pfam" id="PF02823">
    <property type="entry name" value="ATP-synt_DE_N"/>
    <property type="match status" value="1"/>
</dbReference>
<evidence type="ECO:0000256" key="4">
    <source>
        <dbReference type="ARBA" id="ARBA00022448"/>
    </source>
</evidence>
<comment type="caution">
    <text evidence="13">The sequence shown here is derived from an EMBL/GenBank/DDBJ whole genome shotgun (WGS) entry which is preliminary data.</text>
</comment>
<evidence type="ECO:0000256" key="1">
    <source>
        <dbReference type="ARBA" id="ARBA00003543"/>
    </source>
</evidence>
<dbReference type="GO" id="GO:0046933">
    <property type="term" value="F:proton-transporting ATP synthase activity, rotational mechanism"/>
    <property type="evidence" value="ECO:0007669"/>
    <property type="project" value="UniProtKB-UniRule"/>
</dbReference>
<keyword evidence="6 9" id="KW-0472">Membrane</keyword>
<dbReference type="EMBL" id="BJTG01000005">
    <property type="protein sequence ID" value="GEJ57676.1"/>
    <property type="molecule type" value="Genomic_DNA"/>
</dbReference>
<dbReference type="HAMAP" id="MF_00530">
    <property type="entry name" value="ATP_synth_epsil_bac"/>
    <property type="match status" value="1"/>
</dbReference>
<sequence length="132" mass="14507">MPLSLEIVTPERRVAQLTCDEVRAPGTQGGFGIRPGHASFMSGLEPGRLTVVSGGREEHFAVGGGFLQVDQDRVLVLADSAERRDEIDVERAERAFHEATERLRTMTEQDQNHALESARVRRATSRLGVAGR</sequence>
<evidence type="ECO:0000256" key="6">
    <source>
        <dbReference type="ARBA" id="ARBA00023136"/>
    </source>
</evidence>
<dbReference type="GO" id="GO:0005886">
    <property type="term" value="C:plasma membrane"/>
    <property type="evidence" value="ECO:0007669"/>
    <property type="project" value="UniProtKB-SubCell"/>
</dbReference>
<evidence type="ECO:0000256" key="7">
    <source>
        <dbReference type="ARBA" id="ARBA00023196"/>
    </source>
</evidence>
<reference evidence="14" key="1">
    <citation type="journal article" date="2020" name="Appl. Environ. Microbiol.">
        <title>Diazotrophic Anaeromyxobacter Isolates from Soils.</title>
        <authorList>
            <person name="Masuda Y."/>
            <person name="Yamanaka H."/>
            <person name="Xu Z.X."/>
            <person name="Shiratori Y."/>
            <person name="Aono T."/>
            <person name="Amachi S."/>
            <person name="Senoo K."/>
            <person name="Itoh H."/>
        </authorList>
    </citation>
    <scope>NUCLEOTIDE SEQUENCE [LARGE SCALE GENOMIC DNA]</scope>
    <source>
        <strain evidence="14">R267</strain>
    </source>
</reference>
<evidence type="ECO:0000256" key="5">
    <source>
        <dbReference type="ARBA" id="ARBA00023065"/>
    </source>
</evidence>
<evidence type="ECO:0000256" key="3">
    <source>
        <dbReference type="ARBA" id="ARBA00005712"/>
    </source>
</evidence>
<dbReference type="Pfam" id="PF00401">
    <property type="entry name" value="ATP-synt_DE"/>
    <property type="match status" value="1"/>
</dbReference>
<comment type="function">
    <text evidence="1 9">Produces ATP from ADP in the presence of a proton gradient across the membrane.</text>
</comment>
<comment type="subcellular location">
    <subcellularLocation>
        <location evidence="9">Cell membrane</location>
        <topology evidence="9">Peripheral membrane protein</topology>
    </subcellularLocation>
    <subcellularLocation>
        <location evidence="2">Endomembrane system</location>
        <topology evidence="2">Peripheral membrane protein</topology>
    </subcellularLocation>
</comment>
<evidence type="ECO:0000256" key="10">
    <source>
        <dbReference type="RuleBase" id="RU003656"/>
    </source>
</evidence>
<dbReference type="CDD" id="cd12152">
    <property type="entry name" value="F1-ATPase_delta"/>
    <property type="match status" value="1"/>
</dbReference>
<keyword evidence="9" id="KW-1003">Cell membrane</keyword>
<evidence type="ECO:0000313" key="13">
    <source>
        <dbReference type="EMBL" id="GEJ57676.1"/>
    </source>
</evidence>
<name>A0A7I9VMP0_9BACT</name>
<evidence type="ECO:0000259" key="11">
    <source>
        <dbReference type="Pfam" id="PF00401"/>
    </source>
</evidence>
<dbReference type="InterPro" id="IPR001469">
    <property type="entry name" value="ATP_synth_F1_dsu/esu"/>
</dbReference>
<keyword evidence="9" id="KW-0375">Hydrogen ion transport</keyword>
<keyword evidence="8 9" id="KW-0066">ATP synthesis</keyword>
<keyword evidence="14" id="KW-1185">Reference proteome</keyword>
<evidence type="ECO:0000256" key="2">
    <source>
        <dbReference type="ARBA" id="ARBA00004184"/>
    </source>
</evidence>
<dbReference type="NCBIfam" id="TIGR01216">
    <property type="entry name" value="ATP_synt_epsi"/>
    <property type="match status" value="1"/>
</dbReference>
<evidence type="ECO:0000256" key="8">
    <source>
        <dbReference type="ARBA" id="ARBA00023310"/>
    </source>
</evidence>
<gene>
    <name evidence="9 13" type="primary">atpC</name>
    <name evidence="13" type="ORF">AMYX_24170</name>
</gene>
<keyword evidence="4 9" id="KW-0813">Transport</keyword>
<dbReference type="RefSeq" id="WP_176065474.1">
    <property type="nucleotide sequence ID" value="NZ_BJTG01000005.1"/>
</dbReference>
<dbReference type="SUPFAM" id="SSF51344">
    <property type="entry name" value="Epsilon subunit of F1F0-ATP synthase N-terminal domain"/>
    <property type="match status" value="1"/>
</dbReference>
<evidence type="ECO:0000256" key="9">
    <source>
        <dbReference type="HAMAP-Rule" id="MF_00530"/>
    </source>
</evidence>
<dbReference type="PANTHER" id="PTHR13822">
    <property type="entry name" value="ATP SYNTHASE DELTA/EPSILON CHAIN"/>
    <property type="match status" value="1"/>
</dbReference>
<feature type="domain" description="ATP synthase epsilon subunit C-terminal" evidence="11">
    <location>
        <begin position="85"/>
        <end position="131"/>
    </location>
</feature>
<keyword evidence="7 9" id="KW-0139">CF(1)</keyword>
<comment type="subunit">
    <text evidence="9 10">F-type ATPases have 2 components, CF(1) - the catalytic core - and CF(0) - the membrane proton channel. CF(1) has five subunits: alpha(3), beta(3), gamma(1), delta(1), epsilon(1). CF(0) has three main subunits: a, b and c.</text>
</comment>
<feature type="domain" description="ATP synthase F1 complex delta/epsilon subunit N-terminal" evidence="12">
    <location>
        <begin position="3"/>
        <end position="81"/>
    </location>
</feature>
<dbReference type="GO" id="GO:0012505">
    <property type="term" value="C:endomembrane system"/>
    <property type="evidence" value="ECO:0007669"/>
    <property type="project" value="UniProtKB-SubCell"/>
</dbReference>
<accession>A0A7I9VMP0</accession>
<organism evidence="13 14">
    <name type="scientific">Anaeromyxobacter diazotrophicus</name>
    <dbReference type="NCBI Taxonomy" id="2590199"/>
    <lineage>
        <taxon>Bacteria</taxon>
        <taxon>Pseudomonadati</taxon>
        <taxon>Myxococcota</taxon>
        <taxon>Myxococcia</taxon>
        <taxon>Myxococcales</taxon>
        <taxon>Cystobacterineae</taxon>
        <taxon>Anaeromyxobacteraceae</taxon>
        <taxon>Anaeromyxobacter</taxon>
    </lineage>
</organism>
<proteinExistence type="inferred from homology"/>
<dbReference type="GO" id="GO:0005524">
    <property type="term" value="F:ATP binding"/>
    <property type="evidence" value="ECO:0007669"/>
    <property type="project" value="UniProtKB-UniRule"/>
</dbReference>
<dbReference type="PANTHER" id="PTHR13822:SF10">
    <property type="entry name" value="ATP SYNTHASE EPSILON CHAIN, CHLOROPLASTIC"/>
    <property type="match status" value="1"/>
</dbReference>
<dbReference type="AlphaFoldDB" id="A0A7I9VMP0"/>
<comment type="similarity">
    <text evidence="3 9 10">Belongs to the ATPase epsilon chain family.</text>
</comment>
<dbReference type="Proteomes" id="UP000503640">
    <property type="component" value="Unassembled WGS sequence"/>
</dbReference>
<dbReference type="Gene3D" id="2.60.15.10">
    <property type="entry name" value="F0F1 ATP synthase delta/epsilon subunit, N-terminal"/>
    <property type="match status" value="1"/>
</dbReference>
<dbReference type="InterPro" id="IPR020546">
    <property type="entry name" value="ATP_synth_F1_dsu/esu_N"/>
</dbReference>
<keyword evidence="5 9" id="KW-0406">Ion transport</keyword>
<evidence type="ECO:0000259" key="12">
    <source>
        <dbReference type="Pfam" id="PF02823"/>
    </source>
</evidence>
<dbReference type="InterPro" id="IPR020547">
    <property type="entry name" value="ATP_synth_F1_esu_C"/>
</dbReference>
<dbReference type="GO" id="GO:0045259">
    <property type="term" value="C:proton-transporting ATP synthase complex"/>
    <property type="evidence" value="ECO:0007669"/>
    <property type="project" value="UniProtKB-KW"/>
</dbReference>
<protein>
    <recommendedName>
        <fullName evidence="9">ATP synthase epsilon chain</fullName>
    </recommendedName>
    <alternativeName>
        <fullName evidence="9">ATP synthase F1 sector epsilon subunit</fullName>
    </alternativeName>
    <alternativeName>
        <fullName evidence="9">F-ATPase epsilon subunit</fullName>
    </alternativeName>
</protein>
<dbReference type="InterPro" id="IPR036771">
    <property type="entry name" value="ATPsynth_dsu/esu_N"/>
</dbReference>
<dbReference type="NCBIfam" id="NF009980">
    <property type="entry name" value="PRK13446.1"/>
    <property type="match status" value="1"/>
</dbReference>
<evidence type="ECO:0000313" key="14">
    <source>
        <dbReference type="Proteomes" id="UP000503640"/>
    </source>
</evidence>